<evidence type="ECO:0000256" key="2">
    <source>
        <dbReference type="ARBA" id="ARBA00004236"/>
    </source>
</evidence>
<evidence type="ECO:0000256" key="10">
    <source>
        <dbReference type="SAM" id="Phobius"/>
    </source>
</evidence>
<evidence type="ECO:0000256" key="7">
    <source>
        <dbReference type="ARBA" id="ARBA00022989"/>
    </source>
</evidence>
<dbReference type="GO" id="GO:0005886">
    <property type="term" value="C:plasma membrane"/>
    <property type="evidence" value="ECO:0007669"/>
    <property type="project" value="UniProtKB-SubCell"/>
</dbReference>
<dbReference type="PANTHER" id="PTHR31269">
    <property type="entry name" value="S-TYPE ANION CHANNEL SLAH3"/>
    <property type="match status" value="1"/>
</dbReference>
<evidence type="ECO:0000256" key="3">
    <source>
        <dbReference type="ARBA" id="ARBA00007808"/>
    </source>
</evidence>
<evidence type="ECO:0000256" key="8">
    <source>
        <dbReference type="ARBA" id="ARBA00023065"/>
    </source>
</evidence>
<dbReference type="InterPro" id="IPR004695">
    <property type="entry name" value="SLAC1/Mae1/Ssu1/TehA"/>
</dbReference>
<keyword evidence="4" id="KW-0813">Transport</keyword>
<gene>
    <name evidence="11" type="primary">SLAH3_5</name>
    <name evidence="11" type="ORF">Zm00014a_022839</name>
</gene>
<dbReference type="PANTHER" id="PTHR31269:SF6">
    <property type="entry name" value="S-TYPE ANION CHANNEL SLAH3"/>
    <property type="match status" value="1"/>
</dbReference>
<accession>A0A3L6DVU5</accession>
<dbReference type="InterPro" id="IPR030183">
    <property type="entry name" value="SLAC/SLAH"/>
</dbReference>
<keyword evidence="8" id="KW-0406">Ion transport</keyword>
<evidence type="ECO:0000256" key="9">
    <source>
        <dbReference type="ARBA" id="ARBA00023136"/>
    </source>
</evidence>
<sequence length="67" mass="7266">MSGTGGDRRLSKVATPTNHLAVVGNFLGTLLGAKMGLREVPIFFFAVGVMHYLVLFVTLYQRLPTNA</sequence>
<dbReference type="Proteomes" id="UP000251960">
    <property type="component" value="Chromosome 8"/>
</dbReference>
<reference evidence="11" key="1">
    <citation type="journal article" date="2018" name="Nat. Genet.">
        <title>Extensive intraspecific gene order and gene structural variations between Mo17 and other maize genomes.</title>
        <authorList>
            <person name="Sun S."/>
            <person name="Zhou Y."/>
            <person name="Chen J."/>
            <person name="Shi J."/>
            <person name="Zhao H."/>
            <person name="Zhao H."/>
            <person name="Song W."/>
            <person name="Zhang M."/>
            <person name="Cui Y."/>
            <person name="Dong X."/>
            <person name="Liu H."/>
            <person name="Ma X."/>
            <person name="Jiao Y."/>
            <person name="Wang B."/>
            <person name="Wei X."/>
            <person name="Stein J.C."/>
            <person name="Glaubitz J.C."/>
            <person name="Lu F."/>
            <person name="Yu G."/>
            <person name="Liang C."/>
            <person name="Fengler K."/>
            <person name="Li B."/>
            <person name="Rafalski A."/>
            <person name="Schnable P.S."/>
            <person name="Ware D.H."/>
            <person name="Buckler E.S."/>
            <person name="Lai J."/>
        </authorList>
    </citation>
    <scope>NUCLEOTIDE SEQUENCE [LARGE SCALE GENOMIC DNA]</scope>
    <source>
        <tissue evidence="11">Seedling</tissue>
    </source>
</reference>
<protein>
    <submittedName>
        <fullName evidence="11">S-type anion channel SLAH3</fullName>
    </submittedName>
</protein>
<dbReference type="EMBL" id="NCVQ01000009">
    <property type="protein sequence ID" value="PWZ12223.1"/>
    <property type="molecule type" value="Genomic_DNA"/>
</dbReference>
<dbReference type="Gene3D" id="1.50.10.150">
    <property type="entry name" value="Voltage-dependent anion channel"/>
    <property type="match status" value="1"/>
</dbReference>
<dbReference type="GO" id="GO:0006873">
    <property type="term" value="P:intracellular monoatomic ion homeostasis"/>
    <property type="evidence" value="ECO:0007669"/>
    <property type="project" value="InterPro"/>
</dbReference>
<feature type="transmembrane region" description="Helical" evidence="10">
    <location>
        <begin position="40"/>
        <end position="60"/>
    </location>
</feature>
<name>A0A3L6DVU5_MAIZE</name>
<evidence type="ECO:0000313" key="11">
    <source>
        <dbReference type="EMBL" id="PWZ12223.1"/>
    </source>
</evidence>
<dbReference type="AlphaFoldDB" id="A0A3L6DVU5"/>
<keyword evidence="9 10" id="KW-0472">Membrane</keyword>
<evidence type="ECO:0000256" key="6">
    <source>
        <dbReference type="ARBA" id="ARBA00022692"/>
    </source>
</evidence>
<dbReference type="InterPro" id="IPR038665">
    <property type="entry name" value="Voltage-dep_anion_channel_sf"/>
</dbReference>
<keyword evidence="7 10" id="KW-1133">Transmembrane helix</keyword>
<keyword evidence="5" id="KW-1003">Cell membrane</keyword>
<organism evidence="11">
    <name type="scientific">Zea mays</name>
    <name type="common">Maize</name>
    <dbReference type="NCBI Taxonomy" id="4577"/>
    <lineage>
        <taxon>Eukaryota</taxon>
        <taxon>Viridiplantae</taxon>
        <taxon>Streptophyta</taxon>
        <taxon>Embryophyta</taxon>
        <taxon>Tracheophyta</taxon>
        <taxon>Spermatophyta</taxon>
        <taxon>Magnoliopsida</taxon>
        <taxon>Liliopsida</taxon>
        <taxon>Poales</taxon>
        <taxon>Poaceae</taxon>
        <taxon>PACMAD clade</taxon>
        <taxon>Panicoideae</taxon>
        <taxon>Andropogonodae</taxon>
        <taxon>Andropogoneae</taxon>
        <taxon>Tripsacinae</taxon>
        <taxon>Zea</taxon>
    </lineage>
</organism>
<evidence type="ECO:0000256" key="5">
    <source>
        <dbReference type="ARBA" id="ARBA00022475"/>
    </source>
</evidence>
<keyword evidence="6 10" id="KW-0812">Transmembrane</keyword>
<proteinExistence type="inferred from homology"/>
<dbReference type="GO" id="GO:0012505">
    <property type="term" value="C:endomembrane system"/>
    <property type="evidence" value="ECO:0007669"/>
    <property type="project" value="UniProtKB-SubCell"/>
</dbReference>
<dbReference type="Pfam" id="PF03595">
    <property type="entry name" value="SLAC1"/>
    <property type="match status" value="1"/>
</dbReference>
<evidence type="ECO:0000256" key="4">
    <source>
        <dbReference type="ARBA" id="ARBA00022448"/>
    </source>
</evidence>
<comment type="caution">
    <text evidence="11">The sequence shown here is derived from an EMBL/GenBank/DDBJ whole genome shotgun (WGS) entry which is preliminary data.</text>
</comment>
<dbReference type="GO" id="GO:0008308">
    <property type="term" value="F:voltage-gated monoatomic anion channel activity"/>
    <property type="evidence" value="ECO:0007669"/>
    <property type="project" value="InterPro"/>
</dbReference>
<evidence type="ECO:0000256" key="1">
    <source>
        <dbReference type="ARBA" id="ARBA00004127"/>
    </source>
</evidence>
<comment type="similarity">
    <text evidence="3">Belongs to the SLAC1 S-type anion channel family.</text>
</comment>
<comment type="subcellular location">
    <subcellularLocation>
        <location evidence="2">Cell membrane</location>
    </subcellularLocation>
    <subcellularLocation>
        <location evidence="1">Endomembrane system</location>
        <topology evidence="1">Multi-pass membrane protein</topology>
    </subcellularLocation>
</comment>